<proteinExistence type="predicted"/>
<accession>A0A060YWM7</accession>
<name>A0A060YWM7_ONCMY</name>
<reference evidence="1" key="1">
    <citation type="journal article" date="2014" name="Nat. Commun.">
        <title>The rainbow trout genome provides novel insights into evolution after whole-genome duplication in vertebrates.</title>
        <authorList>
            <person name="Berthelot C."/>
            <person name="Brunet F."/>
            <person name="Chalopin D."/>
            <person name="Juanchich A."/>
            <person name="Bernard M."/>
            <person name="Noel B."/>
            <person name="Bento P."/>
            <person name="Da Silva C."/>
            <person name="Labadie K."/>
            <person name="Alberti A."/>
            <person name="Aury J.M."/>
            <person name="Louis A."/>
            <person name="Dehais P."/>
            <person name="Bardou P."/>
            <person name="Montfort J."/>
            <person name="Klopp C."/>
            <person name="Cabau C."/>
            <person name="Gaspin C."/>
            <person name="Thorgaard G.H."/>
            <person name="Boussaha M."/>
            <person name="Quillet E."/>
            <person name="Guyomard R."/>
            <person name="Galiana D."/>
            <person name="Bobe J."/>
            <person name="Volff J.N."/>
            <person name="Genet C."/>
            <person name="Wincker P."/>
            <person name="Jaillon O."/>
            <person name="Roest Crollius H."/>
            <person name="Guiguen Y."/>
        </authorList>
    </citation>
    <scope>NUCLEOTIDE SEQUENCE [LARGE SCALE GENOMIC DNA]</scope>
</reference>
<organism evidence="1 2">
    <name type="scientific">Oncorhynchus mykiss</name>
    <name type="common">Rainbow trout</name>
    <name type="synonym">Salmo gairdneri</name>
    <dbReference type="NCBI Taxonomy" id="8022"/>
    <lineage>
        <taxon>Eukaryota</taxon>
        <taxon>Metazoa</taxon>
        <taxon>Chordata</taxon>
        <taxon>Craniata</taxon>
        <taxon>Vertebrata</taxon>
        <taxon>Euteleostomi</taxon>
        <taxon>Actinopterygii</taxon>
        <taxon>Neopterygii</taxon>
        <taxon>Teleostei</taxon>
        <taxon>Protacanthopterygii</taxon>
        <taxon>Salmoniformes</taxon>
        <taxon>Salmonidae</taxon>
        <taxon>Salmoninae</taxon>
        <taxon>Oncorhynchus</taxon>
    </lineage>
</organism>
<dbReference type="STRING" id="8022.A0A060YWM7"/>
<protein>
    <recommendedName>
        <fullName evidence="3">SAM domain-containing protein</fullName>
    </recommendedName>
</protein>
<evidence type="ECO:0008006" key="3">
    <source>
        <dbReference type="Google" id="ProtNLM"/>
    </source>
</evidence>
<dbReference type="AlphaFoldDB" id="A0A060YWM7"/>
<sequence>MPGDSFKLMCVFMPMYDWASLAPPPASFFLSPPFLFLSSFSLPLFSPSPSLFSPSEDGVRMEESGLTSDQLVPDCVDETMKGSDRQPKTSFPSDDCAKYKKGMDVASYVMAQDDVKNDVKNREISVKKETLRQNLLLWSVADVATYISAAGFPEQAVAFRTQVSAVPQTATWGWYLYTQKTAQTVPVQRQPLPSQRQPPGTPGDVKVLGIL</sequence>
<evidence type="ECO:0000313" key="2">
    <source>
        <dbReference type="Proteomes" id="UP000193380"/>
    </source>
</evidence>
<dbReference type="EMBL" id="FR924360">
    <property type="protein sequence ID" value="CDQ96161.1"/>
    <property type="molecule type" value="Genomic_DNA"/>
</dbReference>
<gene>
    <name evidence="1" type="ORF">GSONMT00057876001</name>
</gene>
<dbReference type="PaxDb" id="8022-A0A060YWM7"/>
<dbReference type="Proteomes" id="UP000193380">
    <property type="component" value="Unassembled WGS sequence"/>
</dbReference>
<reference evidence="1" key="2">
    <citation type="submission" date="2014-03" db="EMBL/GenBank/DDBJ databases">
        <authorList>
            <person name="Genoscope - CEA"/>
        </authorList>
    </citation>
    <scope>NUCLEOTIDE SEQUENCE</scope>
</reference>
<evidence type="ECO:0000313" key="1">
    <source>
        <dbReference type="EMBL" id="CDQ96161.1"/>
    </source>
</evidence>